<dbReference type="PANTHER" id="PTHR43649">
    <property type="entry name" value="ARABINOSE-BINDING PROTEIN-RELATED"/>
    <property type="match status" value="1"/>
</dbReference>
<evidence type="ECO:0000313" key="8">
    <source>
        <dbReference type="Proteomes" id="UP000192940"/>
    </source>
</evidence>
<dbReference type="PROSITE" id="PS51257">
    <property type="entry name" value="PROKAR_LIPOPROTEIN"/>
    <property type="match status" value="1"/>
</dbReference>
<evidence type="ECO:0000256" key="2">
    <source>
        <dbReference type="ARBA" id="ARBA00022729"/>
    </source>
</evidence>
<dbReference type="STRING" id="1313296.SAMN05661091_1256"/>
<name>A0A1X7GWP7_9BACL</name>
<keyword evidence="4" id="KW-0564">Palmitate</keyword>
<dbReference type="Proteomes" id="UP000192940">
    <property type="component" value="Chromosome I"/>
</dbReference>
<sequence length="510" mass="57321">MQIKHKKLTSVLKTSMLLLLASSVLLSGCGGGKDNASGQAGDGSPTKITMQTLNYAQDMVDKSSPLWQELEKKTNTELSITWLTPTTIQDKVNVMLASGDLPDVTFVETLNNSQLQKMIQQGVFWDLTPYIKDYPNLSSPQLAQMWEDSKVGGKNYAIPRYYPSYGGGMFPMLRKDWLDKLGLEAPTTMDELFDVLVAFRDKDPNGNGQKDEIPYATTPASLLFMYGIYNETLGNWKLKDGKLVPVITEDASRDALLWIKKAFDEGLLPKDFAIMKFSQVVDLVRGGKVGASDFSMNAVWGHGKVIRDAIPKAELIPTAYLENPNGYKYTPSGSSYYGVYLIPKKVPEEKVKKILEVFDYGNSPEGNVMLYHGMQGVHYNEENGKKVLTEQGKKDMVGDGNMSSLFHLISDDMSIGEVGMPDDLYERNVQIVNERKKIVVPEPARGLYSDAYNRLYPEIEKKVDDIRTKVIIGQETIEAYDQFIEQLKQDKNLQLITEEMNKEYEKKIAK</sequence>
<evidence type="ECO:0000256" key="1">
    <source>
        <dbReference type="ARBA" id="ARBA00022475"/>
    </source>
</evidence>
<dbReference type="Pfam" id="PF01547">
    <property type="entry name" value="SBP_bac_1"/>
    <property type="match status" value="1"/>
</dbReference>
<keyword evidence="5" id="KW-0449">Lipoprotein</keyword>
<feature type="chain" id="PRO_5039573377" evidence="6">
    <location>
        <begin position="27"/>
        <end position="510"/>
    </location>
</feature>
<evidence type="ECO:0000256" key="3">
    <source>
        <dbReference type="ARBA" id="ARBA00023136"/>
    </source>
</evidence>
<dbReference type="PANTHER" id="PTHR43649:SF33">
    <property type="entry name" value="POLYGALACTURONAN_RHAMNOGALACTURONAN-BINDING PROTEIN YTCQ"/>
    <property type="match status" value="1"/>
</dbReference>
<feature type="signal peptide" evidence="6">
    <location>
        <begin position="1"/>
        <end position="26"/>
    </location>
</feature>
<proteinExistence type="predicted"/>
<keyword evidence="2 6" id="KW-0732">Signal</keyword>
<protein>
    <submittedName>
        <fullName evidence="7">Carbohydrate ABC transporter substrate-binding protein, CUT1 family</fullName>
    </submittedName>
</protein>
<dbReference type="InterPro" id="IPR006059">
    <property type="entry name" value="SBP"/>
</dbReference>
<dbReference type="SUPFAM" id="SSF53850">
    <property type="entry name" value="Periplasmic binding protein-like II"/>
    <property type="match status" value="1"/>
</dbReference>
<evidence type="ECO:0000256" key="6">
    <source>
        <dbReference type="SAM" id="SignalP"/>
    </source>
</evidence>
<evidence type="ECO:0000256" key="4">
    <source>
        <dbReference type="ARBA" id="ARBA00023139"/>
    </source>
</evidence>
<reference evidence="7 8" key="1">
    <citation type="submission" date="2017-04" db="EMBL/GenBank/DDBJ databases">
        <authorList>
            <person name="Afonso C.L."/>
            <person name="Miller P.J."/>
            <person name="Scott M.A."/>
            <person name="Spackman E."/>
            <person name="Goraichik I."/>
            <person name="Dimitrov K.M."/>
            <person name="Suarez D.L."/>
            <person name="Swayne D.E."/>
        </authorList>
    </citation>
    <scope>NUCLEOTIDE SEQUENCE [LARGE SCALE GENOMIC DNA]</scope>
    <source>
        <strain evidence="7 8">N3/975</strain>
    </source>
</reference>
<dbReference type="AlphaFoldDB" id="A0A1X7GWP7"/>
<accession>A0A1X7GWP7</accession>
<dbReference type="EMBL" id="LT840184">
    <property type="protein sequence ID" value="SMF75926.1"/>
    <property type="molecule type" value="Genomic_DNA"/>
</dbReference>
<evidence type="ECO:0000256" key="5">
    <source>
        <dbReference type="ARBA" id="ARBA00023288"/>
    </source>
</evidence>
<dbReference type="Gene3D" id="3.40.190.10">
    <property type="entry name" value="Periplasmic binding protein-like II"/>
    <property type="match status" value="2"/>
</dbReference>
<organism evidence="7 8">
    <name type="scientific">Paenibacillus uliginis N3/975</name>
    <dbReference type="NCBI Taxonomy" id="1313296"/>
    <lineage>
        <taxon>Bacteria</taxon>
        <taxon>Bacillati</taxon>
        <taxon>Bacillota</taxon>
        <taxon>Bacilli</taxon>
        <taxon>Bacillales</taxon>
        <taxon>Paenibacillaceae</taxon>
        <taxon>Paenibacillus</taxon>
    </lineage>
</organism>
<gene>
    <name evidence="7" type="ORF">SAMN05661091_1256</name>
</gene>
<evidence type="ECO:0000313" key="7">
    <source>
        <dbReference type="EMBL" id="SMF75926.1"/>
    </source>
</evidence>
<keyword evidence="1" id="KW-1003">Cell membrane</keyword>
<keyword evidence="3" id="KW-0472">Membrane</keyword>
<keyword evidence="8" id="KW-1185">Reference proteome</keyword>
<dbReference type="InterPro" id="IPR050490">
    <property type="entry name" value="Bact_solute-bd_prot1"/>
</dbReference>
<dbReference type="RefSeq" id="WP_208918224.1">
    <property type="nucleotide sequence ID" value="NZ_LT840184.1"/>
</dbReference>